<dbReference type="GO" id="GO:0003677">
    <property type="term" value="F:DNA binding"/>
    <property type="evidence" value="ECO:0007669"/>
    <property type="project" value="UniProtKB-UniRule"/>
</dbReference>
<evidence type="ECO:0000259" key="8">
    <source>
        <dbReference type="PROSITE" id="PS50071"/>
    </source>
</evidence>
<dbReference type="InterPro" id="IPR017970">
    <property type="entry name" value="Homeobox_CS"/>
</dbReference>
<evidence type="ECO:0000256" key="1">
    <source>
        <dbReference type="ARBA" id="ARBA00004123"/>
    </source>
</evidence>
<evidence type="ECO:0000313" key="10">
    <source>
        <dbReference type="Proteomes" id="UP000287033"/>
    </source>
</evidence>
<dbReference type="OMA" id="MHQHISE"/>
<keyword evidence="2 5" id="KW-0238">DNA-binding</keyword>
<dbReference type="PANTHER" id="PTHR24333">
    <property type="entry name" value="HOMEO BOX HB9 LIKE A-RELATED"/>
    <property type="match status" value="1"/>
</dbReference>
<dbReference type="InterPro" id="IPR050848">
    <property type="entry name" value="Homeobox_TF"/>
</dbReference>
<proteinExistence type="predicted"/>
<dbReference type="Proteomes" id="UP000287033">
    <property type="component" value="Unassembled WGS sequence"/>
</dbReference>
<dbReference type="OrthoDB" id="6159439at2759"/>
<keyword evidence="10" id="KW-1185">Reference proteome</keyword>
<dbReference type="InterPro" id="IPR001356">
    <property type="entry name" value="HD"/>
</dbReference>
<feature type="compositionally biased region" description="Polar residues" evidence="7">
    <location>
        <begin position="34"/>
        <end position="57"/>
    </location>
</feature>
<feature type="region of interest" description="Disordered" evidence="7">
    <location>
        <begin position="27"/>
        <end position="102"/>
    </location>
</feature>
<comment type="subcellular location">
    <subcellularLocation>
        <location evidence="1 5 6">Nucleus</location>
    </subcellularLocation>
</comment>
<dbReference type="STRING" id="137246.A0A401RW11"/>
<dbReference type="PROSITE" id="PS00027">
    <property type="entry name" value="HOMEOBOX_1"/>
    <property type="match status" value="1"/>
</dbReference>
<dbReference type="GO" id="GO:0000981">
    <property type="term" value="F:DNA-binding transcription factor activity, RNA polymerase II-specific"/>
    <property type="evidence" value="ECO:0007669"/>
    <property type="project" value="InterPro"/>
</dbReference>
<organism evidence="9 10">
    <name type="scientific">Chiloscyllium punctatum</name>
    <name type="common">Brownbanded bambooshark</name>
    <name type="synonym">Hemiscyllium punctatum</name>
    <dbReference type="NCBI Taxonomy" id="137246"/>
    <lineage>
        <taxon>Eukaryota</taxon>
        <taxon>Metazoa</taxon>
        <taxon>Chordata</taxon>
        <taxon>Craniata</taxon>
        <taxon>Vertebrata</taxon>
        <taxon>Chondrichthyes</taxon>
        <taxon>Elasmobranchii</taxon>
        <taxon>Galeomorphii</taxon>
        <taxon>Galeoidea</taxon>
        <taxon>Orectolobiformes</taxon>
        <taxon>Hemiscylliidae</taxon>
        <taxon>Chiloscyllium</taxon>
    </lineage>
</organism>
<dbReference type="GO" id="GO:0005634">
    <property type="term" value="C:nucleus"/>
    <property type="evidence" value="ECO:0007669"/>
    <property type="project" value="UniProtKB-SubCell"/>
</dbReference>
<evidence type="ECO:0000256" key="6">
    <source>
        <dbReference type="RuleBase" id="RU000682"/>
    </source>
</evidence>
<name>A0A401RW11_CHIPU</name>
<evidence type="ECO:0000256" key="5">
    <source>
        <dbReference type="PROSITE-ProRule" id="PRU00108"/>
    </source>
</evidence>
<keyword evidence="3 5" id="KW-0371">Homeobox</keyword>
<dbReference type="Gene3D" id="1.10.10.60">
    <property type="entry name" value="Homeodomain-like"/>
    <property type="match status" value="1"/>
</dbReference>
<dbReference type="InterPro" id="IPR009057">
    <property type="entry name" value="Homeodomain-like_sf"/>
</dbReference>
<evidence type="ECO:0000256" key="3">
    <source>
        <dbReference type="ARBA" id="ARBA00023155"/>
    </source>
</evidence>
<dbReference type="AlphaFoldDB" id="A0A401RW11"/>
<dbReference type="Pfam" id="PF00046">
    <property type="entry name" value="Homeodomain"/>
    <property type="match status" value="1"/>
</dbReference>
<accession>A0A401RW11</accession>
<dbReference type="CDD" id="cd00086">
    <property type="entry name" value="homeodomain"/>
    <property type="match status" value="1"/>
</dbReference>
<dbReference type="SMART" id="SM00389">
    <property type="entry name" value="HOX"/>
    <property type="match status" value="1"/>
</dbReference>
<evidence type="ECO:0000256" key="2">
    <source>
        <dbReference type="ARBA" id="ARBA00023125"/>
    </source>
</evidence>
<evidence type="ECO:0000256" key="4">
    <source>
        <dbReference type="ARBA" id="ARBA00023242"/>
    </source>
</evidence>
<sequence length="261" mass="29498">MLQGSAGLRMLEIPYSVEWLAQSSQRLDGPGQHVSLNQNLDGQSAGSKQALTVQQETGDGELCRADTAHSKDRGIPKKESESSVKSKNHWGKTPQGALESPVSCEVSASLDRDSRTEGWADRRRLRTVFTGEQLRVLELSFQCQQYPGSEQRRNLAGELHLSETQVKTWFQNRRMKLKQQLQDARAEAFKSRLFLQYFSNPFVSIQSLYPMTDSSFVAHFTEFGPHHTQTSTPLCSLDHRSNLQQSSAKATPCRFHPYLRI</sequence>
<comment type="caution">
    <text evidence="9">The sequence shown here is derived from an EMBL/GenBank/DDBJ whole genome shotgun (WGS) entry which is preliminary data.</text>
</comment>
<reference evidence="9 10" key="1">
    <citation type="journal article" date="2018" name="Nat. Ecol. Evol.">
        <title>Shark genomes provide insights into elasmobranch evolution and the origin of vertebrates.</title>
        <authorList>
            <person name="Hara Y"/>
            <person name="Yamaguchi K"/>
            <person name="Onimaru K"/>
            <person name="Kadota M"/>
            <person name="Koyanagi M"/>
            <person name="Keeley SD"/>
            <person name="Tatsumi K"/>
            <person name="Tanaka K"/>
            <person name="Motone F"/>
            <person name="Kageyama Y"/>
            <person name="Nozu R"/>
            <person name="Adachi N"/>
            <person name="Nishimura O"/>
            <person name="Nakagawa R"/>
            <person name="Tanegashima C"/>
            <person name="Kiyatake I"/>
            <person name="Matsumoto R"/>
            <person name="Murakumo K"/>
            <person name="Nishida K"/>
            <person name="Terakita A"/>
            <person name="Kuratani S"/>
            <person name="Sato K"/>
            <person name="Hyodo S Kuraku.S."/>
        </authorList>
    </citation>
    <scope>NUCLEOTIDE SEQUENCE [LARGE SCALE GENOMIC DNA]</scope>
</reference>
<keyword evidence="4 5" id="KW-0539">Nucleus</keyword>
<evidence type="ECO:0000313" key="9">
    <source>
        <dbReference type="EMBL" id="GCC22309.1"/>
    </source>
</evidence>
<dbReference type="EMBL" id="BEZZ01000009">
    <property type="protein sequence ID" value="GCC22309.1"/>
    <property type="molecule type" value="Genomic_DNA"/>
</dbReference>
<evidence type="ECO:0000256" key="7">
    <source>
        <dbReference type="SAM" id="MobiDB-lite"/>
    </source>
</evidence>
<gene>
    <name evidence="9" type="ORF">chiPu_0000696</name>
</gene>
<protein>
    <recommendedName>
        <fullName evidence="8">Homeobox domain-containing protein</fullName>
    </recommendedName>
</protein>
<feature type="domain" description="Homeobox" evidence="8">
    <location>
        <begin position="120"/>
        <end position="180"/>
    </location>
</feature>
<dbReference type="PROSITE" id="PS50071">
    <property type="entry name" value="HOMEOBOX_2"/>
    <property type="match status" value="1"/>
</dbReference>
<dbReference type="PANTHER" id="PTHR24333:SF5">
    <property type="entry name" value="VENT HOMEOBOX"/>
    <property type="match status" value="1"/>
</dbReference>
<feature type="compositionally biased region" description="Basic and acidic residues" evidence="7">
    <location>
        <begin position="61"/>
        <end position="84"/>
    </location>
</feature>
<dbReference type="SUPFAM" id="SSF46689">
    <property type="entry name" value="Homeodomain-like"/>
    <property type="match status" value="1"/>
</dbReference>
<feature type="DNA-binding region" description="Homeobox" evidence="5">
    <location>
        <begin position="122"/>
        <end position="181"/>
    </location>
</feature>